<keyword evidence="2" id="KW-1133">Transmembrane helix</keyword>
<dbReference type="EMBL" id="KI965465">
    <property type="protein sequence ID" value="EUD67834.1"/>
    <property type="molecule type" value="Genomic_DNA"/>
</dbReference>
<accession>W7AFK8</accession>
<dbReference type="InterPro" id="IPR006526">
    <property type="entry name" value="Export_prot_PHISTa/b/c"/>
</dbReference>
<feature type="domain" description="Plasmodium RESA N-terminal" evidence="3">
    <location>
        <begin position="164"/>
        <end position="282"/>
    </location>
</feature>
<keyword evidence="2" id="KW-0812">Transmembrane</keyword>
<dbReference type="VEuPathDB" id="PlasmoDB:C922_02023"/>
<dbReference type="Proteomes" id="UP000030640">
    <property type="component" value="Unassembled WGS sequence"/>
</dbReference>
<dbReference type="InterPro" id="IPR044885">
    <property type="entry name" value="PRESA_N_sf"/>
</dbReference>
<keyword evidence="2" id="KW-0472">Membrane</keyword>
<gene>
    <name evidence="4" type="ORF">C922_02023</name>
</gene>
<name>W7AFK8_9APIC</name>
<evidence type="ECO:0000313" key="4">
    <source>
        <dbReference type="EMBL" id="EUD67834.1"/>
    </source>
</evidence>
<feature type="compositionally biased region" description="Basic and acidic residues" evidence="1">
    <location>
        <begin position="15"/>
        <end position="25"/>
    </location>
</feature>
<evidence type="ECO:0000256" key="2">
    <source>
        <dbReference type="SAM" id="Phobius"/>
    </source>
</evidence>
<proteinExistence type="predicted"/>
<dbReference type="RefSeq" id="XP_008815844.1">
    <property type="nucleotide sequence ID" value="XM_008817622.1"/>
</dbReference>
<evidence type="ECO:0000256" key="1">
    <source>
        <dbReference type="SAM" id="MobiDB-lite"/>
    </source>
</evidence>
<feature type="region of interest" description="Disordered" evidence="1">
    <location>
        <begin position="1"/>
        <end position="37"/>
    </location>
</feature>
<dbReference type="Pfam" id="PF09687">
    <property type="entry name" value="PRESAN"/>
    <property type="match status" value="1"/>
</dbReference>
<dbReference type="OrthoDB" id="376477at2759"/>
<dbReference type="Gene3D" id="6.10.280.180">
    <property type="entry name" value="Plasmodium RESA, N-terminal helical domain"/>
    <property type="match status" value="1"/>
</dbReference>
<dbReference type="InterPro" id="IPR019111">
    <property type="entry name" value="PRESA_N"/>
</dbReference>
<dbReference type="PANTHER" id="PTHR36193:SF23">
    <property type="entry name" value="PHISTB DOMAIN-CONTAINING RESA-LIKE PROTEIN 1"/>
    <property type="match status" value="1"/>
</dbReference>
<keyword evidence="5" id="KW-1185">Reference proteome</keyword>
<dbReference type="AlphaFoldDB" id="W7AFK8"/>
<sequence length="302" mass="34872">MPFLNKSNSASADGCSDKNNRRNEKCSTTNGAGKKSSHGLNFRRFFFPSSSVALLVVAIYMLLLKITPLDRKVMAQIQIRNLSELNENGCFRKRNSDTNVSSSDSESNDDVLSEFDEMDLGENEEEDAFDSDRIVEEKYEEKNDLCNIDSPRLDEAEVIFASDVTKEELHEQINNMEEVPSKDEIVTMWKRAYALEVQTISEMLIALMEYFEELKEKHQVEEEHAFTLWGGVMSIFSDVLTEREEHYNKLFYGFIMKDELTKQEFVNFLNNYKKEAAELREILETFAKKELGAEIIPREEGN</sequence>
<evidence type="ECO:0000259" key="3">
    <source>
        <dbReference type="Pfam" id="PF09687"/>
    </source>
</evidence>
<evidence type="ECO:0000313" key="5">
    <source>
        <dbReference type="Proteomes" id="UP000030640"/>
    </source>
</evidence>
<protein>
    <recommendedName>
        <fullName evidence="3">Plasmodium RESA N-terminal domain-containing protein</fullName>
    </recommendedName>
</protein>
<feature type="transmembrane region" description="Helical" evidence="2">
    <location>
        <begin position="45"/>
        <end position="64"/>
    </location>
</feature>
<organism evidence="4 5">
    <name type="scientific">Plasmodium inui San Antonio 1</name>
    <dbReference type="NCBI Taxonomy" id="1237626"/>
    <lineage>
        <taxon>Eukaryota</taxon>
        <taxon>Sar</taxon>
        <taxon>Alveolata</taxon>
        <taxon>Apicomplexa</taxon>
        <taxon>Aconoidasida</taxon>
        <taxon>Haemosporida</taxon>
        <taxon>Plasmodiidae</taxon>
        <taxon>Plasmodium</taxon>
        <taxon>Plasmodium (Plasmodium)</taxon>
    </lineage>
</organism>
<feature type="compositionally biased region" description="Polar residues" evidence="1">
    <location>
        <begin position="1"/>
        <end position="11"/>
    </location>
</feature>
<dbReference type="PANTHER" id="PTHR36193">
    <property type="entry name" value="PHISTB DOMAIN-CONTAINING RESA-LIKE PROTEIN 1"/>
    <property type="match status" value="1"/>
</dbReference>
<dbReference type="NCBIfam" id="TIGR01639">
    <property type="entry name" value="P_fal_TIGR01639"/>
    <property type="match status" value="1"/>
</dbReference>
<reference evidence="4 5" key="1">
    <citation type="submission" date="2013-02" db="EMBL/GenBank/DDBJ databases">
        <title>The Genome Sequence of Plasmodium inui San Antonio 1.</title>
        <authorList>
            <consortium name="The Broad Institute Genome Sequencing Platform"/>
            <consortium name="The Broad Institute Genome Sequencing Center for Infectious Disease"/>
            <person name="Neafsey D."/>
            <person name="Cheeseman I."/>
            <person name="Volkman S."/>
            <person name="Adams J."/>
            <person name="Walker B."/>
            <person name="Young S.K."/>
            <person name="Zeng Q."/>
            <person name="Gargeya S."/>
            <person name="Fitzgerald M."/>
            <person name="Haas B."/>
            <person name="Abouelleil A."/>
            <person name="Alvarado L."/>
            <person name="Arachchi H.M."/>
            <person name="Berlin A.M."/>
            <person name="Chapman S.B."/>
            <person name="Dewar J."/>
            <person name="Goldberg J."/>
            <person name="Griggs A."/>
            <person name="Gujja S."/>
            <person name="Hansen M."/>
            <person name="Howarth C."/>
            <person name="Imamovic A."/>
            <person name="Larimer J."/>
            <person name="McCowan C."/>
            <person name="Murphy C."/>
            <person name="Neiman D."/>
            <person name="Pearson M."/>
            <person name="Priest M."/>
            <person name="Roberts A."/>
            <person name="Saif S."/>
            <person name="Shea T."/>
            <person name="Sisk P."/>
            <person name="Sykes S."/>
            <person name="Wortman J."/>
            <person name="Nusbaum C."/>
            <person name="Birren B."/>
        </authorList>
    </citation>
    <scope>NUCLEOTIDE SEQUENCE [LARGE SCALE GENOMIC DNA]</scope>
    <source>
        <strain evidence="4 5">San Antonio 1</strain>
    </source>
</reference>
<dbReference type="GeneID" id="20037297"/>